<evidence type="ECO:0000313" key="2">
    <source>
        <dbReference type="EMBL" id="TNJ62621.1"/>
    </source>
</evidence>
<dbReference type="EMBL" id="VDCQ01000056">
    <property type="protein sequence ID" value="TNJ62621.1"/>
    <property type="molecule type" value="Genomic_DNA"/>
</dbReference>
<accession>A0A5C4T0P3</accession>
<keyword evidence="3" id="KW-1185">Reference proteome</keyword>
<dbReference type="AlphaFoldDB" id="A0A5C4T0P3"/>
<dbReference type="Pfam" id="PF01170">
    <property type="entry name" value="UPF0020"/>
    <property type="match status" value="1"/>
</dbReference>
<dbReference type="Proteomes" id="UP000307943">
    <property type="component" value="Unassembled WGS sequence"/>
</dbReference>
<organism evidence="2 3">
    <name type="scientific">Paenibacillus hemerocallicola</name>
    <dbReference type="NCBI Taxonomy" id="1172614"/>
    <lineage>
        <taxon>Bacteria</taxon>
        <taxon>Bacillati</taxon>
        <taxon>Bacillota</taxon>
        <taxon>Bacilli</taxon>
        <taxon>Bacillales</taxon>
        <taxon>Paenibacillaceae</taxon>
        <taxon>Paenibacillus</taxon>
    </lineage>
</organism>
<dbReference type="CDD" id="cd02440">
    <property type="entry name" value="AdoMet_MTases"/>
    <property type="match status" value="1"/>
</dbReference>
<reference evidence="2 3" key="1">
    <citation type="submission" date="2019-05" db="EMBL/GenBank/DDBJ databases">
        <title>We sequenced the genome of Paenibacillus hemerocallicola KCTC 33185 for further insight into its adaptation and study the phylogeny of Paenibacillus.</title>
        <authorList>
            <person name="Narsing Rao M.P."/>
        </authorList>
    </citation>
    <scope>NUCLEOTIDE SEQUENCE [LARGE SCALE GENOMIC DNA]</scope>
    <source>
        <strain evidence="2 3">KCTC 33185</strain>
    </source>
</reference>
<name>A0A5C4T0P3_9BACL</name>
<evidence type="ECO:0000259" key="1">
    <source>
        <dbReference type="Pfam" id="PF01170"/>
    </source>
</evidence>
<proteinExistence type="predicted"/>
<feature type="domain" description="Ribosomal RNA large subunit methyltransferase K/L-like methyltransferase" evidence="1">
    <location>
        <begin position="165"/>
        <end position="256"/>
    </location>
</feature>
<sequence>MNSSRQSPRFLYTYACHEDELSLCRLELRSLFGADAPPNIVHSDIRLDPSRSPFVKERIEVLFEGASVADIAEQAEELQLNGATFKVMFVKRNGLEASLQPDYAEQRAIERQVGAHIRGKADVRDPDRVFGIVAAMDGSWYLGPCTKNKSVWLRHKNKPGSYSIALPARTARAIANIAVPRVSGIRAIDPCCGVGTVLVEALSMGIDIVGRDINPLVVRGARENLAHFGLTGVVELGNISDITEDYDAAIVDMPYNLVSRITPQEQLFILRHARRIARKAVIVSIESIDGMIEDAGFIIAERCVARKGSFSRHITVCTRSGDTADDFA</sequence>
<comment type="caution">
    <text evidence="2">The sequence shown here is derived from an EMBL/GenBank/DDBJ whole genome shotgun (WGS) entry which is preliminary data.</text>
</comment>
<dbReference type="Gene3D" id="3.40.50.150">
    <property type="entry name" value="Vaccinia Virus protein VP39"/>
    <property type="match status" value="1"/>
</dbReference>
<dbReference type="SUPFAM" id="SSF53335">
    <property type="entry name" value="S-adenosyl-L-methionine-dependent methyltransferases"/>
    <property type="match status" value="1"/>
</dbReference>
<dbReference type="GO" id="GO:0016423">
    <property type="term" value="F:tRNA (guanine) methyltransferase activity"/>
    <property type="evidence" value="ECO:0007669"/>
    <property type="project" value="TreeGrafter"/>
</dbReference>
<evidence type="ECO:0000313" key="3">
    <source>
        <dbReference type="Proteomes" id="UP000307943"/>
    </source>
</evidence>
<keyword evidence="2" id="KW-0808">Transferase</keyword>
<dbReference type="InterPro" id="IPR029063">
    <property type="entry name" value="SAM-dependent_MTases_sf"/>
</dbReference>
<keyword evidence="2" id="KW-0489">Methyltransferase</keyword>
<dbReference type="GO" id="GO:0030488">
    <property type="term" value="P:tRNA methylation"/>
    <property type="evidence" value="ECO:0007669"/>
    <property type="project" value="TreeGrafter"/>
</dbReference>
<dbReference type="OrthoDB" id="9791556at2"/>
<dbReference type="PANTHER" id="PTHR14911">
    <property type="entry name" value="THUMP DOMAIN-CONTAINING"/>
    <property type="match status" value="1"/>
</dbReference>
<gene>
    <name evidence="2" type="ORF">FE784_29855</name>
</gene>
<dbReference type="RefSeq" id="WP_139605915.1">
    <property type="nucleotide sequence ID" value="NZ_VDCQ01000056.1"/>
</dbReference>
<protein>
    <submittedName>
        <fullName evidence="2">RNA methyltransferase</fullName>
    </submittedName>
</protein>
<dbReference type="PANTHER" id="PTHR14911:SF13">
    <property type="entry name" value="TRNA (GUANINE(6)-N2)-METHYLTRANSFERASE THUMP3"/>
    <property type="match status" value="1"/>
</dbReference>
<dbReference type="InterPro" id="IPR000241">
    <property type="entry name" value="RlmKL-like_Mtase"/>
</dbReference>